<proteinExistence type="predicted"/>
<evidence type="ECO:0000256" key="1">
    <source>
        <dbReference type="SAM" id="SignalP"/>
    </source>
</evidence>
<keyword evidence="1" id="KW-0732">Signal</keyword>
<dbReference type="AlphaFoldDB" id="T1K331"/>
<dbReference type="EnsemblMetazoa" id="tetur04g07200.1">
    <property type="protein sequence ID" value="tetur04g07200.1"/>
    <property type="gene ID" value="tetur04g07200"/>
</dbReference>
<name>T1K331_TETUR</name>
<accession>T1K331</accession>
<sequence length="64" mass="6949">MIIIIVVAAAMAVTDGRRQDISCNEICGLVIVHVCFNFVFNCVSSSIHCGLCLFVSSFAVILWV</sequence>
<evidence type="ECO:0000313" key="3">
    <source>
        <dbReference type="Proteomes" id="UP000015104"/>
    </source>
</evidence>
<keyword evidence="3" id="KW-1185">Reference proteome</keyword>
<reference evidence="2" key="2">
    <citation type="submission" date="2015-06" db="UniProtKB">
        <authorList>
            <consortium name="EnsemblMetazoa"/>
        </authorList>
    </citation>
    <scope>IDENTIFICATION</scope>
</reference>
<protein>
    <submittedName>
        <fullName evidence="2">Uncharacterized protein</fullName>
    </submittedName>
</protein>
<dbReference type="HOGENOM" id="CLU_2870444_0_0_1"/>
<feature type="signal peptide" evidence="1">
    <location>
        <begin position="1"/>
        <end position="16"/>
    </location>
</feature>
<dbReference type="EMBL" id="CAEY01001374">
    <property type="status" value="NOT_ANNOTATED_CDS"/>
    <property type="molecule type" value="Genomic_DNA"/>
</dbReference>
<evidence type="ECO:0000313" key="2">
    <source>
        <dbReference type="EnsemblMetazoa" id="tetur04g07200.1"/>
    </source>
</evidence>
<reference evidence="3" key="1">
    <citation type="submission" date="2011-08" db="EMBL/GenBank/DDBJ databases">
        <authorList>
            <person name="Rombauts S."/>
        </authorList>
    </citation>
    <scope>NUCLEOTIDE SEQUENCE</scope>
    <source>
        <strain evidence="3">London</strain>
    </source>
</reference>
<organism evidence="2 3">
    <name type="scientific">Tetranychus urticae</name>
    <name type="common">Two-spotted spider mite</name>
    <dbReference type="NCBI Taxonomy" id="32264"/>
    <lineage>
        <taxon>Eukaryota</taxon>
        <taxon>Metazoa</taxon>
        <taxon>Ecdysozoa</taxon>
        <taxon>Arthropoda</taxon>
        <taxon>Chelicerata</taxon>
        <taxon>Arachnida</taxon>
        <taxon>Acari</taxon>
        <taxon>Acariformes</taxon>
        <taxon>Trombidiformes</taxon>
        <taxon>Prostigmata</taxon>
        <taxon>Eleutherengona</taxon>
        <taxon>Raphignathae</taxon>
        <taxon>Tetranychoidea</taxon>
        <taxon>Tetranychidae</taxon>
        <taxon>Tetranychus</taxon>
    </lineage>
</organism>
<dbReference type="Proteomes" id="UP000015104">
    <property type="component" value="Unassembled WGS sequence"/>
</dbReference>
<feature type="chain" id="PRO_5004580963" evidence="1">
    <location>
        <begin position="17"/>
        <end position="64"/>
    </location>
</feature>